<dbReference type="Proteomes" id="UP000025241">
    <property type="component" value="Chromosome I"/>
</dbReference>
<protein>
    <recommendedName>
        <fullName evidence="1">Bro-N domain-containing protein</fullName>
    </recommendedName>
</protein>
<keyword evidence="3" id="KW-1185">Reference proteome</keyword>
<dbReference type="Pfam" id="PF02498">
    <property type="entry name" value="Bro-N"/>
    <property type="match status" value="1"/>
</dbReference>
<dbReference type="PROSITE" id="PS51750">
    <property type="entry name" value="BRO_N"/>
    <property type="match status" value="1"/>
</dbReference>
<dbReference type="PATRIC" id="fig|1301098.3.peg.2290"/>
<evidence type="ECO:0000259" key="1">
    <source>
        <dbReference type="PROSITE" id="PS51750"/>
    </source>
</evidence>
<dbReference type="OrthoDB" id="6982796at2"/>
<dbReference type="STRING" id="1301098.PKB_2291"/>
<dbReference type="RefSeq" id="WP_043251770.1">
    <property type="nucleotide sequence ID" value="NZ_HG322950.1"/>
</dbReference>
<organism evidence="2 3">
    <name type="scientific">Pseudomonas knackmussii (strain DSM 6978 / CCUG 54928 / LMG 23759 / B13)</name>
    <dbReference type="NCBI Taxonomy" id="1301098"/>
    <lineage>
        <taxon>Bacteria</taxon>
        <taxon>Pseudomonadati</taxon>
        <taxon>Pseudomonadota</taxon>
        <taxon>Gammaproteobacteria</taxon>
        <taxon>Pseudomonadales</taxon>
        <taxon>Pseudomonadaceae</taxon>
        <taxon>Pseudomonas</taxon>
    </lineage>
</organism>
<accession>A0A024HGT1</accession>
<dbReference type="InterPro" id="IPR003497">
    <property type="entry name" value="BRO_N_domain"/>
</dbReference>
<gene>
    <name evidence="2" type="ORF">PKB_2291</name>
</gene>
<dbReference type="SMART" id="SM01040">
    <property type="entry name" value="Bro-N"/>
    <property type="match status" value="1"/>
</dbReference>
<dbReference type="eggNOG" id="COG3617">
    <property type="taxonomic scope" value="Bacteria"/>
</dbReference>
<dbReference type="KEGG" id="pkc:PKB_2291"/>
<dbReference type="HOGENOM" id="CLU_114099_1_0_6"/>
<proteinExistence type="predicted"/>
<dbReference type="PANTHER" id="PTHR36180">
    <property type="entry name" value="DNA-BINDING PROTEIN-RELATED-RELATED"/>
    <property type="match status" value="1"/>
</dbReference>
<name>A0A024HGT1_PSEKB</name>
<evidence type="ECO:0000313" key="2">
    <source>
        <dbReference type="EMBL" id="CDF83638.1"/>
    </source>
</evidence>
<dbReference type="AlphaFoldDB" id="A0A024HGT1"/>
<feature type="domain" description="Bro-N" evidence="1">
    <location>
        <begin position="11"/>
        <end position="117"/>
    </location>
</feature>
<dbReference type="PANTHER" id="PTHR36180:SF2">
    <property type="entry name" value="BRO FAMILY PROTEIN"/>
    <property type="match status" value="1"/>
</dbReference>
<evidence type="ECO:0000313" key="3">
    <source>
        <dbReference type="Proteomes" id="UP000025241"/>
    </source>
</evidence>
<sequence length="160" mass="18422">MNPALSFPSDSALIPSVFLRHHRQLRAVLIEDQAWFAGRDLARLTNSHITERIVHKLDADQHRKAVLQNSCGECEEELLISESGVYALLMVNFYHPENRSLRQWLTNEVLPMLRNAQQHNPHLPRRRMAPALGRELGVLEWQGQVWVRLDDAVRMMATSA</sequence>
<reference evidence="2 3" key="1">
    <citation type="submission" date="2013-03" db="EMBL/GenBank/DDBJ databases">
        <authorList>
            <person name="Linke B."/>
        </authorList>
    </citation>
    <scope>NUCLEOTIDE SEQUENCE [LARGE SCALE GENOMIC DNA]</scope>
    <source>
        <strain evidence="2 3">B13</strain>
    </source>
</reference>
<dbReference type="EMBL" id="HG322950">
    <property type="protein sequence ID" value="CDF83638.1"/>
    <property type="molecule type" value="Genomic_DNA"/>
</dbReference>
<reference evidence="2 3" key="2">
    <citation type="submission" date="2014-05" db="EMBL/GenBank/DDBJ databases">
        <title>Genome sequence of the 3-chlorobenzoate degrading bacterium Pseudomonas knackmussii B13 shows multiple evidence for horizontal gene transfer.</title>
        <authorList>
            <person name="Miyazaki R."/>
            <person name="Bertelli C."/>
            <person name="Falquet L."/>
            <person name="Robinson-Rechavi M."/>
            <person name="Gharib W."/>
            <person name="Roy S."/>
            <person name="Van der Meer J.R."/>
        </authorList>
    </citation>
    <scope>NUCLEOTIDE SEQUENCE [LARGE SCALE GENOMIC DNA]</scope>
    <source>
        <strain evidence="2 3">B13</strain>
    </source>
</reference>